<evidence type="ECO:0000256" key="1">
    <source>
        <dbReference type="ARBA" id="ARBA00023172"/>
    </source>
</evidence>
<keyword evidence="1" id="KW-0233">DNA recombination</keyword>
<dbReference type="EMBL" id="JAAMPJ010000004">
    <property type="protein sequence ID" value="NGY60404.1"/>
    <property type="molecule type" value="Genomic_DNA"/>
</dbReference>
<organism evidence="3 4">
    <name type="scientific">Lentzea alba</name>
    <dbReference type="NCBI Taxonomy" id="2714351"/>
    <lineage>
        <taxon>Bacteria</taxon>
        <taxon>Bacillati</taxon>
        <taxon>Actinomycetota</taxon>
        <taxon>Actinomycetes</taxon>
        <taxon>Pseudonocardiales</taxon>
        <taxon>Pseudonocardiaceae</taxon>
        <taxon>Lentzea</taxon>
    </lineage>
</organism>
<reference evidence="3 4" key="1">
    <citation type="submission" date="2020-03" db="EMBL/GenBank/DDBJ databases">
        <title>Isolation and identification of active actinomycetes.</title>
        <authorList>
            <person name="Sun X."/>
        </authorList>
    </citation>
    <scope>NUCLEOTIDE SEQUENCE [LARGE SCALE GENOMIC DNA]</scope>
    <source>
        <strain evidence="3 4">NEAU-D13</strain>
    </source>
</reference>
<sequence length="127" mass="14228">MPLIEEIRELVERRIAATDGTKNARLFVGTRGGRITTAVLRDATHWDEVVTKIGFDHLKRHSLRHTGLTWMADAGVPIHRLQKIAGHGSITTTQRYLHPQYLALFEAANLLSAHLKEPSGKPHLRAV</sequence>
<dbReference type="AlphaFoldDB" id="A0A7C9RQP1"/>
<feature type="domain" description="Tyr recombinase" evidence="2">
    <location>
        <begin position="1"/>
        <end position="109"/>
    </location>
</feature>
<dbReference type="Pfam" id="PF00589">
    <property type="entry name" value="Phage_integrase"/>
    <property type="match status" value="1"/>
</dbReference>
<evidence type="ECO:0000313" key="3">
    <source>
        <dbReference type="EMBL" id="NGY60404.1"/>
    </source>
</evidence>
<proteinExistence type="predicted"/>
<dbReference type="GO" id="GO:0006310">
    <property type="term" value="P:DNA recombination"/>
    <property type="evidence" value="ECO:0007669"/>
    <property type="project" value="UniProtKB-KW"/>
</dbReference>
<dbReference type="InterPro" id="IPR011010">
    <property type="entry name" value="DNA_brk_join_enz"/>
</dbReference>
<name>A0A7C9RQP1_9PSEU</name>
<evidence type="ECO:0000313" key="4">
    <source>
        <dbReference type="Proteomes" id="UP000481360"/>
    </source>
</evidence>
<accession>A0A7C9RQP1</accession>
<dbReference type="GO" id="GO:0003677">
    <property type="term" value="F:DNA binding"/>
    <property type="evidence" value="ECO:0007669"/>
    <property type="project" value="InterPro"/>
</dbReference>
<protein>
    <submittedName>
        <fullName evidence="3">Phage integrase family protein</fullName>
    </submittedName>
</protein>
<keyword evidence="4" id="KW-1185">Reference proteome</keyword>
<dbReference type="InterPro" id="IPR002104">
    <property type="entry name" value="Integrase_catalytic"/>
</dbReference>
<dbReference type="PROSITE" id="PS51898">
    <property type="entry name" value="TYR_RECOMBINASE"/>
    <property type="match status" value="1"/>
</dbReference>
<comment type="caution">
    <text evidence="3">The sequence shown here is derived from an EMBL/GenBank/DDBJ whole genome shotgun (WGS) entry which is preliminary data.</text>
</comment>
<dbReference type="Gene3D" id="1.10.443.10">
    <property type="entry name" value="Intergrase catalytic core"/>
    <property type="match status" value="1"/>
</dbReference>
<dbReference type="InterPro" id="IPR013762">
    <property type="entry name" value="Integrase-like_cat_sf"/>
</dbReference>
<dbReference type="SUPFAM" id="SSF56349">
    <property type="entry name" value="DNA breaking-rejoining enzymes"/>
    <property type="match status" value="1"/>
</dbReference>
<gene>
    <name evidence="3" type="ORF">G7043_15855</name>
</gene>
<evidence type="ECO:0000259" key="2">
    <source>
        <dbReference type="PROSITE" id="PS51898"/>
    </source>
</evidence>
<dbReference type="GO" id="GO:0015074">
    <property type="term" value="P:DNA integration"/>
    <property type="evidence" value="ECO:0007669"/>
    <property type="project" value="InterPro"/>
</dbReference>
<dbReference type="Proteomes" id="UP000481360">
    <property type="component" value="Unassembled WGS sequence"/>
</dbReference>